<dbReference type="GO" id="GO:0008191">
    <property type="term" value="F:metalloendopeptidase inhibitor activity"/>
    <property type="evidence" value="ECO:0007669"/>
    <property type="project" value="InterPro"/>
</dbReference>
<proteinExistence type="evidence at transcript level"/>
<dbReference type="InterPro" id="IPR019509">
    <property type="entry name" value="Carboxypeptidase_inhibitor_I68"/>
</dbReference>
<evidence type="ECO:0000313" key="2">
    <source>
        <dbReference type="EMBL" id="JAA60878.1"/>
    </source>
</evidence>
<feature type="chain" id="PRO_5003981250" evidence="1">
    <location>
        <begin position="19"/>
        <end position="93"/>
    </location>
</feature>
<evidence type="ECO:0000256" key="1">
    <source>
        <dbReference type="SAM" id="SignalP"/>
    </source>
</evidence>
<dbReference type="Gene3D" id="3.30.1680.50">
    <property type="entry name" value="Carboxypeptidase inhibitor, N-terminal domain"/>
    <property type="match status" value="1"/>
</dbReference>
<reference evidence="2" key="1">
    <citation type="submission" date="2012-11" db="EMBL/GenBank/DDBJ databases">
        <authorList>
            <person name="Lucero-Rivera Y.E."/>
            <person name="Tovar-Ramirez D."/>
        </authorList>
    </citation>
    <scope>NUCLEOTIDE SEQUENCE</scope>
    <source>
        <tissue evidence="2">Salivary gland</tissue>
    </source>
</reference>
<dbReference type="EMBL" id="GACK01004156">
    <property type="protein sequence ID" value="JAA60878.1"/>
    <property type="molecule type" value="mRNA"/>
</dbReference>
<feature type="signal peptide" evidence="1">
    <location>
        <begin position="1"/>
        <end position="18"/>
    </location>
</feature>
<accession>L7MCC6</accession>
<dbReference type="Pfam" id="PF10468">
    <property type="entry name" value="Inhibitor_I68"/>
    <property type="match status" value="1"/>
</dbReference>
<name>L7MCC6_RHIPC</name>
<sequence length="93" mass="10034">MKLIFLVLATFVGSNILAAFGMKTCHTVGYGCMPFNQCPPPYWASRKGCKCGSICCNLGKMNACSLAGGTCRVSCRVRMPRVRCPGLKKCCTD</sequence>
<dbReference type="AlphaFoldDB" id="L7MCC6"/>
<reference evidence="2" key="2">
    <citation type="journal article" date="2015" name="J. Proteomics">
        <title>Sexual differences in the sialomes of the zebra tick, Rhipicephalus pulchellus.</title>
        <authorList>
            <person name="Tan A.W."/>
            <person name="Francischetti I.M."/>
            <person name="Slovak M."/>
            <person name="Kini R.M."/>
            <person name="Ribeiro J.M."/>
        </authorList>
    </citation>
    <scope>NUCLEOTIDE SEQUENCE</scope>
    <source>
        <tissue evidence="2">Salivary gland</tissue>
    </source>
</reference>
<protein>
    <submittedName>
        <fullName evidence="2">Putative carboxypeptidase inhibitor</fullName>
    </submittedName>
</protein>
<keyword evidence="1" id="KW-0732">Signal</keyword>
<organism evidence="2">
    <name type="scientific">Rhipicephalus pulchellus</name>
    <name type="common">Yellow backed tick</name>
    <name type="synonym">Dermacentor pulchellus</name>
    <dbReference type="NCBI Taxonomy" id="72859"/>
    <lineage>
        <taxon>Eukaryota</taxon>
        <taxon>Metazoa</taxon>
        <taxon>Ecdysozoa</taxon>
        <taxon>Arthropoda</taxon>
        <taxon>Chelicerata</taxon>
        <taxon>Arachnida</taxon>
        <taxon>Acari</taxon>
        <taxon>Parasitiformes</taxon>
        <taxon>Ixodida</taxon>
        <taxon>Ixodoidea</taxon>
        <taxon>Ixodidae</taxon>
        <taxon>Rhipicephalinae</taxon>
        <taxon>Rhipicephalus</taxon>
        <taxon>Rhipicephalus</taxon>
    </lineage>
</organism>